<dbReference type="PROSITE" id="PS51184">
    <property type="entry name" value="JMJC"/>
    <property type="match status" value="1"/>
</dbReference>
<dbReference type="InterPro" id="IPR029063">
    <property type="entry name" value="SAM-dependent_MTases_sf"/>
</dbReference>
<evidence type="ECO:0000256" key="11">
    <source>
        <dbReference type="ARBA" id="ARBA00025588"/>
    </source>
</evidence>
<protein>
    <recommendedName>
        <fullName evidence="6">tRNA wybutosine-synthesizing protein 4</fullName>
        <ecNumber evidence="5">2.1.1.290</ecNumber>
        <ecNumber evidence="4">2.3.1.231</ecNumber>
    </recommendedName>
    <alternativeName>
        <fullName evidence="13">Leucine carboxyl methyltransferase 2</fullName>
    </alternativeName>
    <alternativeName>
        <fullName evidence="14">tRNA(Phe) (7-(3-amino-3-(methoxycarbonyl)propyl)wyosine(37)-N)-methoxycarbonyltransferase</fullName>
    </alternativeName>
    <alternativeName>
        <fullName evidence="12">tRNA(Phe) (7-(3-amino-3-carboxypropyl)wyosine(37)-O)-methyltransferase</fullName>
    </alternativeName>
</protein>
<dbReference type="GO" id="GO:0031591">
    <property type="term" value="P:wybutosine biosynthetic process"/>
    <property type="evidence" value="ECO:0007669"/>
    <property type="project" value="TreeGrafter"/>
</dbReference>
<feature type="signal peptide" evidence="16">
    <location>
        <begin position="1"/>
        <end position="29"/>
    </location>
</feature>
<evidence type="ECO:0000256" key="6">
    <source>
        <dbReference type="ARBA" id="ARBA00018045"/>
    </source>
</evidence>
<comment type="catalytic activity">
    <reaction evidence="15">
        <text>7-[(3S)-(3-amino-3-methoxycarbonyl)propyl]wyosine(37) in tRNA(Phe) + S-adenosyl-L-methionine + CO2 = wybutosine(37) in tRNA(Phe) + S-adenosyl-L-homocysteine + 2 H(+)</text>
        <dbReference type="Rhea" id="RHEA:37119"/>
        <dbReference type="Rhea" id="RHEA-COMP:11844"/>
        <dbReference type="Rhea" id="RHEA-COMP:11847"/>
        <dbReference type="ChEBI" id="CHEBI:15378"/>
        <dbReference type="ChEBI" id="CHEBI:16526"/>
        <dbReference type="ChEBI" id="CHEBI:57856"/>
        <dbReference type="ChEBI" id="CHEBI:59789"/>
        <dbReference type="ChEBI" id="CHEBI:73544"/>
        <dbReference type="ChEBI" id="CHEBI:74275"/>
        <dbReference type="EC" id="2.3.1.231"/>
    </reaction>
</comment>
<dbReference type="SUPFAM" id="SSF50965">
    <property type="entry name" value="Galactose oxidase, central domain"/>
    <property type="match status" value="1"/>
</dbReference>
<keyword evidence="19" id="KW-1185">Reference proteome</keyword>
<keyword evidence="10" id="KW-0819">tRNA processing</keyword>
<evidence type="ECO:0000256" key="2">
    <source>
        <dbReference type="ARBA" id="ARBA00004797"/>
    </source>
</evidence>
<dbReference type="EC" id="2.1.1.290" evidence="5"/>
<dbReference type="Pfam" id="PF13418">
    <property type="entry name" value="Beta-prop_TYW4"/>
    <property type="match status" value="1"/>
</dbReference>
<dbReference type="SMART" id="SM00558">
    <property type="entry name" value="JmjC"/>
    <property type="match status" value="1"/>
</dbReference>
<evidence type="ECO:0000313" key="19">
    <source>
        <dbReference type="Proteomes" id="UP000015354"/>
    </source>
</evidence>
<dbReference type="InterPro" id="IPR015915">
    <property type="entry name" value="Kelch-typ_b-propeller"/>
</dbReference>
<dbReference type="Proteomes" id="UP000015354">
    <property type="component" value="Unassembled WGS sequence"/>
</dbReference>
<evidence type="ECO:0000256" key="12">
    <source>
        <dbReference type="ARBA" id="ARBA00029750"/>
    </source>
</evidence>
<evidence type="ECO:0000259" key="17">
    <source>
        <dbReference type="PROSITE" id="PS51184"/>
    </source>
</evidence>
<reference evidence="18 19" key="1">
    <citation type="journal article" date="2013" name="PLoS ONE">
        <title>Predicting the Proteins of Angomonas deanei, Strigomonas culicis and Their Respective Endosymbionts Reveals New Aspects of the Trypanosomatidae Family.</title>
        <authorList>
            <person name="Motta M.C."/>
            <person name="Martins A.C."/>
            <person name="de Souza S.S."/>
            <person name="Catta-Preta C.M."/>
            <person name="Silva R."/>
            <person name="Klein C.C."/>
            <person name="de Almeida L.G."/>
            <person name="de Lima Cunha O."/>
            <person name="Ciapina L.P."/>
            <person name="Brocchi M."/>
            <person name="Colabardini A.C."/>
            <person name="de Araujo Lima B."/>
            <person name="Machado C.R."/>
            <person name="de Almeida Soares C.M."/>
            <person name="Probst C.M."/>
            <person name="de Menezes C.B."/>
            <person name="Thompson C.E."/>
            <person name="Bartholomeu D.C."/>
            <person name="Gradia D.F."/>
            <person name="Pavoni D.P."/>
            <person name="Grisard E.C."/>
            <person name="Fantinatti-Garboggini F."/>
            <person name="Marchini F.K."/>
            <person name="Rodrigues-Luiz G.F."/>
            <person name="Wagner G."/>
            <person name="Goldman G.H."/>
            <person name="Fietto J.L."/>
            <person name="Elias M.C."/>
            <person name="Goldman M.H."/>
            <person name="Sagot M.F."/>
            <person name="Pereira M."/>
            <person name="Stoco P.H."/>
            <person name="de Mendonca-Neto R.P."/>
            <person name="Teixeira S.M."/>
            <person name="Maciel T.E."/>
            <person name="de Oliveira Mendes T.A."/>
            <person name="Urmenyi T.P."/>
            <person name="de Souza W."/>
            <person name="Schenkman S."/>
            <person name="de Vasconcelos A.T."/>
        </authorList>
    </citation>
    <scope>NUCLEOTIDE SEQUENCE [LARGE SCALE GENOMIC DNA]</scope>
</reference>
<evidence type="ECO:0000256" key="8">
    <source>
        <dbReference type="ARBA" id="ARBA00022679"/>
    </source>
</evidence>
<keyword evidence="8" id="KW-0808">Transferase</keyword>
<dbReference type="GO" id="GO:0008175">
    <property type="term" value="F:tRNA methyltransferase activity"/>
    <property type="evidence" value="ECO:0007669"/>
    <property type="project" value="TreeGrafter"/>
</dbReference>
<dbReference type="GO" id="GO:0030488">
    <property type="term" value="P:tRNA methylation"/>
    <property type="evidence" value="ECO:0007669"/>
    <property type="project" value="TreeGrafter"/>
</dbReference>
<dbReference type="InterPro" id="IPR003347">
    <property type="entry name" value="JmjC_dom"/>
</dbReference>
<evidence type="ECO:0000256" key="5">
    <source>
        <dbReference type="ARBA" id="ARBA00012779"/>
    </source>
</evidence>
<proteinExistence type="inferred from homology"/>
<evidence type="ECO:0000256" key="9">
    <source>
        <dbReference type="ARBA" id="ARBA00022691"/>
    </source>
</evidence>
<dbReference type="Gene3D" id="2.60.120.650">
    <property type="entry name" value="Cupin"/>
    <property type="match status" value="1"/>
</dbReference>
<dbReference type="SUPFAM" id="SSF51197">
    <property type="entry name" value="Clavaminate synthase-like"/>
    <property type="match status" value="1"/>
</dbReference>
<dbReference type="EMBL" id="ATMH01006503">
    <property type="protein sequence ID" value="EPY25740.1"/>
    <property type="molecule type" value="Genomic_DNA"/>
</dbReference>
<evidence type="ECO:0000256" key="1">
    <source>
        <dbReference type="ARBA" id="ARBA00001806"/>
    </source>
</evidence>
<dbReference type="OrthoDB" id="263283at2759"/>
<keyword evidence="9" id="KW-0949">S-adenosyl-L-methionine</keyword>
<dbReference type="EC" id="2.3.1.231" evidence="4"/>
<keyword evidence="7" id="KW-0489">Methyltransferase</keyword>
<evidence type="ECO:0000256" key="3">
    <source>
        <dbReference type="ARBA" id="ARBA00010703"/>
    </source>
</evidence>
<dbReference type="InterPro" id="IPR011043">
    <property type="entry name" value="Gal_Oxase/kelch_b-propeller"/>
</dbReference>
<feature type="chain" id="PRO_5004558736" description="tRNA wybutosine-synthesizing protein 4" evidence="16">
    <location>
        <begin position="30"/>
        <end position="1191"/>
    </location>
</feature>
<comment type="function">
    <text evidence="11">Probable S-adenosyl-L-methionine-dependent methyltransferase that acts as a component of the wybutosine biosynthesis pathway. Wybutosine is a hyper modified guanosine with a tricyclic base found at the 3'-position adjacent to the anticodon of eukaryotic phenylalanine tRNA. May methylate the carboxyl group of leucine residues to form alpha-leucine ester residues.</text>
</comment>
<evidence type="ECO:0000256" key="15">
    <source>
        <dbReference type="ARBA" id="ARBA00049250"/>
    </source>
</evidence>
<dbReference type="InterPro" id="IPR007213">
    <property type="entry name" value="Ppm1/Ppm2/Tcmp"/>
</dbReference>
<dbReference type="Gene3D" id="2.120.10.80">
    <property type="entry name" value="Kelch-type beta propeller"/>
    <property type="match status" value="1"/>
</dbReference>
<evidence type="ECO:0000256" key="16">
    <source>
        <dbReference type="SAM" id="SignalP"/>
    </source>
</evidence>
<name>S9VRC1_9TRYP</name>
<sequence>MDDLYYVRSLRLLLFFFIWLLIVLVRTSAEHKSTSLYIEMEGEEPPVALSKRKEKKQKKVIQKIKLPPGSVDVMVQHTNDDSVVSKRSAVAQGYCSDPFLRHFVKKPSRRSPLINRGYYLRMAVMTDFITSCIEWCVRHQLPADTGSAATPTHPPVQVISLGAGYDTLALRLMLGDRLDMPWRAGWPQALDERAPLQHAIQEGRVQFYDVDFPAVMQSKAALMGAAPPGTFPDTWVIQPSVESLPVNSPAYRAVGIDLREAHTEFVTRLEKSSPTFSTQATTIFYAECVMQYMPAERAAELIHILAETFPRSIFVAYDQLKPLDSFGKLMCGSLQQKNSPLLGVHTTADGAAMVKRAVQQGMKHSLFANFYDLSRHYISQNPPERARVAALEPFDEIEEWSEMCEHYGITFAVSDTALLPCGQAHPAFKDPVVLGANGPTTDAPSPCAAITSAPWTSGRFGFTGWGHGAVVTEAVVGDTLLFSFGGFEVSKSHQRVNTLRAHSLREGELKILLHSLDESPIPALTFHTFTRIQPFTYLVVGGRTNPTDVNDSVFRIRVHLTASATVSASHTLSATWERLQVDSAAAQGAGASHALARYRHCAAATGTGQVCVFGGKDRDGRVLDSWYTLRISPESPQQVSVRKLQLAGERPPPLCSAAMLPWAEDGTPSEQLLLGGGLLEKEEATGQLWRVHLGAQTCTVEEGIDVGARFSHSMCAVHVEGKPYLFVLGGSSCEPKEAGVLLPRLVDLGTRVVTVRALPPDTPAWSRHTCVALADGAVAVLGGGYTCFSFGTFAAKPCFLFLHPGAHQNLKAQHAATAGGTTAHAAAVPSTAAAPLAVGFQEAGLQRLLAQGRPAVREVQGVDAATFQRTAQEASQPVVFRGVHLGPCVDRWAAPNYFAEAEKDTVVSVHVAEGSHLLDFVRKNFVFRHVRFSELMTHLHDSYEHYRSTGHPLEEIWYYRSISAHMKSERANIWTDFAQLGKDFELPKEVRDVVLPRLHQSCLRINAPPLQLWTHYDTMDNVLCQVVGRKRVLLFPPSCYGNLYMSGSSSLVTNMGALDLVQFPRMVDALKEAVEVTLEPGDMLYFPAMWFHHITTLDDDPLAVSVNVFFEHFESNEYDRKDLYGNKDLPAVTEARLHITEAAKRILAEARTSVRGETLPLEYTEFALRQAIADLESYADEMAATLQSRRT</sequence>
<evidence type="ECO:0000256" key="10">
    <source>
        <dbReference type="ARBA" id="ARBA00022694"/>
    </source>
</evidence>
<dbReference type="Gene3D" id="3.40.50.150">
    <property type="entry name" value="Vaccinia Virus protein VP39"/>
    <property type="match status" value="1"/>
</dbReference>
<accession>S9VRC1</accession>
<dbReference type="UniPathway" id="UPA00375"/>
<dbReference type="InterPro" id="IPR041667">
    <property type="entry name" value="Cupin_8"/>
</dbReference>
<evidence type="ECO:0000256" key="13">
    <source>
        <dbReference type="ARBA" id="ARBA00030231"/>
    </source>
</evidence>
<comment type="pathway">
    <text evidence="2">tRNA modification; wybutosine-tRNA(Phe) biosynthesis.</text>
</comment>
<evidence type="ECO:0000256" key="7">
    <source>
        <dbReference type="ARBA" id="ARBA00022603"/>
    </source>
</evidence>
<comment type="catalytic activity">
    <reaction evidence="1">
        <text>7-[(3S)-3-amino-3-carboxypropyl]wyosine(37) in tRNA(Phe) + S-adenosyl-L-methionine = 7-[(3S)-(3-amino-3-methoxycarbonyl)propyl]wyosine(37) in tRNA(Phe) + S-adenosyl-L-homocysteine</text>
        <dbReference type="Rhea" id="RHEA:36903"/>
        <dbReference type="Rhea" id="RHEA-COMP:10379"/>
        <dbReference type="Rhea" id="RHEA-COMP:11844"/>
        <dbReference type="ChEBI" id="CHEBI:57856"/>
        <dbReference type="ChEBI" id="CHEBI:59789"/>
        <dbReference type="ChEBI" id="CHEBI:73543"/>
        <dbReference type="ChEBI" id="CHEBI:74275"/>
        <dbReference type="EC" id="2.1.1.290"/>
    </reaction>
</comment>
<evidence type="ECO:0000256" key="14">
    <source>
        <dbReference type="ARBA" id="ARBA00030847"/>
    </source>
</evidence>
<dbReference type="PANTHER" id="PTHR46529">
    <property type="entry name" value="TRNA WYBUTOSINE-SYNTHESIZING PROTEIN 4"/>
    <property type="match status" value="1"/>
</dbReference>
<dbReference type="PANTHER" id="PTHR46529:SF1">
    <property type="entry name" value="TRNA WYBUTOSINE-SYNTHESIZING PROTEIN 4"/>
    <property type="match status" value="1"/>
</dbReference>
<dbReference type="Pfam" id="PF13621">
    <property type="entry name" value="Cupin_8"/>
    <property type="match status" value="1"/>
</dbReference>
<dbReference type="SUPFAM" id="SSF53335">
    <property type="entry name" value="S-adenosyl-L-methionine-dependent methyltransferases"/>
    <property type="match status" value="1"/>
</dbReference>
<keyword evidence="16" id="KW-0732">Signal</keyword>
<dbReference type="Pfam" id="PF04072">
    <property type="entry name" value="LCM"/>
    <property type="match status" value="1"/>
</dbReference>
<evidence type="ECO:0000313" key="18">
    <source>
        <dbReference type="EMBL" id="EPY25740.1"/>
    </source>
</evidence>
<dbReference type="AlphaFoldDB" id="S9VRC1"/>
<feature type="domain" description="JmjC" evidence="17">
    <location>
        <begin position="975"/>
        <end position="1127"/>
    </location>
</feature>
<comment type="similarity">
    <text evidence="3">Belongs to the methyltransferase superfamily. LCMT family.</text>
</comment>
<evidence type="ECO:0000256" key="4">
    <source>
        <dbReference type="ARBA" id="ARBA00012155"/>
    </source>
</evidence>
<comment type="caution">
    <text evidence="18">The sequence shown here is derived from an EMBL/GenBank/DDBJ whole genome shotgun (WGS) entry which is preliminary data.</text>
</comment>
<organism evidence="18 19">
    <name type="scientific">Strigomonas culicis</name>
    <dbReference type="NCBI Taxonomy" id="28005"/>
    <lineage>
        <taxon>Eukaryota</taxon>
        <taxon>Discoba</taxon>
        <taxon>Euglenozoa</taxon>
        <taxon>Kinetoplastea</taxon>
        <taxon>Metakinetoplastina</taxon>
        <taxon>Trypanosomatida</taxon>
        <taxon>Trypanosomatidae</taxon>
        <taxon>Strigomonadinae</taxon>
        <taxon>Strigomonas</taxon>
    </lineage>
</organism>
<gene>
    <name evidence="18" type="ORF">STCU_06503</name>
</gene>